<evidence type="ECO:0000313" key="3">
    <source>
        <dbReference type="Proteomes" id="UP000572212"/>
    </source>
</evidence>
<feature type="domain" description="CoA-binding" evidence="1">
    <location>
        <begin position="12"/>
        <end position="104"/>
    </location>
</feature>
<dbReference type="PANTHER" id="PTHR33303">
    <property type="entry name" value="CYTOPLASMIC PROTEIN-RELATED"/>
    <property type="match status" value="1"/>
</dbReference>
<name>A0A841RI54_9BACI</name>
<dbReference type="Proteomes" id="UP000572212">
    <property type="component" value="Unassembled WGS sequence"/>
</dbReference>
<keyword evidence="3" id="KW-1185">Reference proteome</keyword>
<dbReference type="Pfam" id="PF13380">
    <property type="entry name" value="CoA_binding_2"/>
    <property type="match status" value="1"/>
</dbReference>
<dbReference type="Gene3D" id="3.40.50.720">
    <property type="entry name" value="NAD(P)-binding Rossmann-like Domain"/>
    <property type="match status" value="1"/>
</dbReference>
<protein>
    <recommendedName>
        <fullName evidence="1">CoA-binding domain-containing protein</fullName>
    </recommendedName>
</protein>
<accession>A0A841RI54</accession>
<dbReference type="InterPro" id="IPR003781">
    <property type="entry name" value="CoA-bd"/>
</dbReference>
<organism evidence="2 3">
    <name type="scientific">Gracilibacillus halotolerans</name>
    <dbReference type="NCBI Taxonomy" id="74386"/>
    <lineage>
        <taxon>Bacteria</taxon>
        <taxon>Bacillati</taxon>
        <taxon>Bacillota</taxon>
        <taxon>Bacilli</taxon>
        <taxon>Bacillales</taxon>
        <taxon>Bacillaceae</taxon>
        <taxon>Gracilibacillus</taxon>
    </lineage>
</organism>
<proteinExistence type="predicted"/>
<evidence type="ECO:0000313" key="2">
    <source>
        <dbReference type="EMBL" id="MBB6511547.1"/>
    </source>
</evidence>
<sequence length="134" mass="15152">MADEKSLMIEMLKNSKTIAVVGLSDNPNRTSYQIAKAMQKEGYKIVPVNPHINESLGEKAYATIHDVPEQIDLVNVFRRSEYVEELAQNLAKTDIPYVWMQQGVQNNKAYETLTEVGKKVIMNQCIKVAHAVLM</sequence>
<dbReference type="InterPro" id="IPR036291">
    <property type="entry name" value="NAD(P)-bd_dom_sf"/>
</dbReference>
<dbReference type="RefSeq" id="WP_184243877.1">
    <property type="nucleotide sequence ID" value="NZ_BAAACU010000022.1"/>
</dbReference>
<dbReference type="SUPFAM" id="SSF51735">
    <property type="entry name" value="NAD(P)-binding Rossmann-fold domains"/>
    <property type="match status" value="1"/>
</dbReference>
<comment type="caution">
    <text evidence="2">The sequence shown here is derived from an EMBL/GenBank/DDBJ whole genome shotgun (WGS) entry which is preliminary data.</text>
</comment>
<dbReference type="PANTHER" id="PTHR33303:SF2">
    <property type="entry name" value="COA-BINDING DOMAIN-CONTAINING PROTEIN"/>
    <property type="match status" value="1"/>
</dbReference>
<evidence type="ECO:0000259" key="1">
    <source>
        <dbReference type="SMART" id="SM00881"/>
    </source>
</evidence>
<dbReference type="EMBL" id="JACHON010000001">
    <property type="protein sequence ID" value="MBB6511547.1"/>
    <property type="molecule type" value="Genomic_DNA"/>
</dbReference>
<gene>
    <name evidence="2" type="ORF">GGQ92_000314</name>
</gene>
<reference evidence="2 3" key="1">
    <citation type="submission" date="2020-08" db="EMBL/GenBank/DDBJ databases">
        <title>Genomic Encyclopedia of Type Strains, Phase IV (KMG-IV): sequencing the most valuable type-strain genomes for metagenomic binning, comparative biology and taxonomic classification.</title>
        <authorList>
            <person name="Goeker M."/>
        </authorList>
    </citation>
    <scope>NUCLEOTIDE SEQUENCE [LARGE SCALE GENOMIC DNA]</scope>
    <source>
        <strain evidence="2 3">DSM 11805</strain>
    </source>
</reference>
<dbReference type="SMART" id="SM00881">
    <property type="entry name" value="CoA_binding"/>
    <property type="match status" value="1"/>
</dbReference>
<dbReference type="AlphaFoldDB" id="A0A841RI54"/>